<gene>
    <name evidence="2" type="ORF">ROHU_027611</name>
</gene>
<name>A0A498MA37_LABRO</name>
<accession>A0A498MA37</accession>
<protein>
    <submittedName>
        <fullName evidence="2">Gypsy retrotransposon integrase 1 isoform X2</fullName>
    </submittedName>
</protein>
<sequence>MTVCQRCNAVVPYVRSCHRCQLNDPIKTAVPVLHFIKVKEAWEVLGLDLIGPLPEKVRNKKFILTMTDLYTKWEIAEPMQSKTAAEVSAIKTTKLYMFGMVRKIITDQVKKFVCEDTTSVTSMTSVDLDGWNAVTPASEDPAGQRH</sequence>
<dbReference type="InterPro" id="IPR001584">
    <property type="entry name" value="Integrase_cat-core"/>
</dbReference>
<dbReference type="PROSITE" id="PS50994">
    <property type="entry name" value="INTEGRASE"/>
    <property type="match status" value="1"/>
</dbReference>
<dbReference type="EMBL" id="QBIY01012799">
    <property type="protein sequence ID" value="RXN16262.1"/>
    <property type="molecule type" value="Genomic_DNA"/>
</dbReference>
<dbReference type="SUPFAM" id="SSF53098">
    <property type="entry name" value="Ribonuclease H-like"/>
    <property type="match status" value="1"/>
</dbReference>
<dbReference type="PANTHER" id="PTHR47266">
    <property type="entry name" value="ENDONUCLEASE-RELATED"/>
    <property type="match status" value="1"/>
</dbReference>
<evidence type="ECO:0000313" key="2">
    <source>
        <dbReference type="EMBL" id="RXN16262.1"/>
    </source>
</evidence>
<dbReference type="InterPro" id="IPR012337">
    <property type="entry name" value="RNaseH-like_sf"/>
</dbReference>
<evidence type="ECO:0000313" key="3">
    <source>
        <dbReference type="Proteomes" id="UP000290572"/>
    </source>
</evidence>
<reference evidence="2 3" key="1">
    <citation type="submission" date="2018-03" db="EMBL/GenBank/DDBJ databases">
        <title>Draft genome sequence of Rohu Carp (Labeo rohita).</title>
        <authorList>
            <person name="Das P."/>
            <person name="Kushwaha B."/>
            <person name="Joshi C.G."/>
            <person name="Kumar D."/>
            <person name="Nagpure N.S."/>
            <person name="Sahoo L."/>
            <person name="Das S.P."/>
            <person name="Bit A."/>
            <person name="Patnaik S."/>
            <person name="Meher P.K."/>
            <person name="Jayasankar P."/>
            <person name="Koringa P.G."/>
            <person name="Patel N.V."/>
            <person name="Hinsu A.T."/>
            <person name="Kumar R."/>
            <person name="Pandey M."/>
            <person name="Agarwal S."/>
            <person name="Srivastava S."/>
            <person name="Singh M."/>
            <person name="Iquebal M.A."/>
            <person name="Jaiswal S."/>
            <person name="Angadi U.B."/>
            <person name="Kumar N."/>
            <person name="Raza M."/>
            <person name="Shah T.M."/>
            <person name="Rai A."/>
            <person name="Jena J.K."/>
        </authorList>
    </citation>
    <scope>NUCLEOTIDE SEQUENCE [LARGE SCALE GENOMIC DNA]</scope>
    <source>
        <strain evidence="2">DASCIFA01</strain>
        <tissue evidence="2">Testis</tissue>
    </source>
</reference>
<feature type="domain" description="Integrase catalytic" evidence="1">
    <location>
        <begin position="27"/>
        <end position="146"/>
    </location>
</feature>
<proteinExistence type="predicted"/>
<evidence type="ECO:0000259" key="1">
    <source>
        <dbReference type="PROSITE" id="PS50994"/>
    </source>
</evidence>
<dbReference type="InterPro" id="IPR052160">
    <property type="entry name" value="Gypsy_RT_Integrase-like"/>
</dbReference>
<dbReference type="STRING" id="84645.A0A498MA37"/>
<comment type="caution">
    <text evidence="2">The sequence shown here is derived from an EMBL/GenBank/DDBJ whole genome shotgun (WGS) entry which is preliminary data.</text>
</comment>
<organism evidence="2 3">
    <name type="scientific">Labeo rohita</name>
    <name type="common">Indian major carp</name>
    <name type="synonym">Cyprinus rohita</name>
    <dbReference type="NCBI Taxonomy" id="84645"/>
    <lineage>
        <taxon>Eukaryota</taxon>
        <taxon>Metazoa</taxon>
        <taxon>Chordata</taxon>
        <taxon>Craniata</taxon>
        <taxon>Vertebrata</taxon>
        <taxon>Euteleostomi</taxon>
        <taxon>Actinopterygii</taxon>
        <taxon>Neopterygii</taxon>
        <taxon>Teleostei</taxon>
        <taxon>Ostariophysi</taxon>
        <taxon>Cypriniformes</taxon>
        <taxon>Cyprinidae</taxon>
        <taxon>Labeoninae</taxon>
        <taxon>Labeonini</taxon>
        <taxon>Labeo</taxon>
    </lineage>
</organism>
<dbReference type="AlphaFoldDB" id="A0A498MA37"/>
<dbReference type="Gene3D" id="3.30.420.10">
    <property type="entry name" value="Ribonuclease H-like superfamily/Ribonuclease H"/>
    <property type="match status" value="1"/>
</dbReference>
<dbReference type="InterPro" id="IPR036397">
    <property type="entry name" value="RNaseH_sf"/>
</dbReference>
<dbReference type="GO" id="GO:0015074">
    <property type="term" value="P:DNA integration"/>
    <property type="evidence" value="ECO:0007669"/>
    <property type="project" value="InterPro"/>
</dbReference>
<dbReference type="GO" id="GO:0003676">
    <property type="term" value="F:nucleic acid binding"/>
    <property type="evidence" value="ECO:0007669"/>
    <property type="project" value="InterPro"/>
</dbReference>
<keyword evidence="3" id="KW-1185">Reference proteome</keyword>
<dbReference type="Proteomes" id="UP000290572">
    <property type="component" value="Unassembled WGS sequence"/>
</dbReference>